<organism evidence="1 2">
    <name type="scientific">Prosthecobacter algae</name>
    <dbReference type="NCBI Taxonomy" id="1144682"/>
    <lineage>
        <taxon>Bacteria</taxon>
        <taxon>Pseudomonadati</taxon>
        <taxon>Verrucomicrobiota</taxon>
        <taxon>Verrucomicrobiia</taxon>
        <taxon>Verrucomicrobiales</taxon>
        <taxon>Verrucomicrobiaceae</taxon>
        <taxon>Prosthecobacter</taxon>
    </lineage>
</organism>
<keyword evidence="2" id="KW-1185">Reference proteome</keyword>
<accession>A0ABP9NU81</accession>
<proteinExistence type="predicted"/>
<sequence>MILSSNPPIDLPIEKLTSAQKWELFQTLLIELDAGTEGQEDIPAWHLNVLAERDELYAAGKVEVMELDDFLKEARNIMP</sequence>
<dbReference type="RefSeq" id="WP_345734888.1">
    <property type="nucleotide sequence ID" value="NZ_BAABIA010000001.1"/>
</dbReference>
<reference evidence="2" key="1">
    <citation type="journal article" date="2019" name="Int. J. Syst. Evol. Microbiol.">
        <title>The Global Catalogue of Microorganisms (GCM) 10K type strain sequencing project: providing services to taxonomists for standard genome sequencing and annotation.</title>
        <authorList>
            <consortium name="The Broad Institute Genomics Platform"/>
            <consortium name="The Broad Institute Genome Sequencing Center for Infectious Disease"/>
            <person name="Wu L."/>
            <person name="Ma J."/>
        </authorList>
    </citation>
    <scope>NUCLEOTIDE SEQUENCE [LARGE SCALE GENOMIC DNA]</scope>
    <source>
        <strain evidence="2">JCM 18053</strain>
    </source>
</reference>
<name>A0ABP9NU81_9BACT</name>
<dbReference type="Proteomes" id="UP001499852">
    <property type="component" value="Unassembled WGS sequence"/>
</dbReference>
<dbReference type="InterPro" id="IPR013406">
    <property type="entry name" value="CHP02574_addiction_mod"/>
</dbReference>
<evidence type="ECO:0008006" key="3">
    <source>
        <dbReference type="Google" id="ProtNLM"/>
    </source>
</evidence>
<evidence type="ECO:0000313" key="2">
    <source>
        <dbReference type="Proteomes" id="UP001499852"/>
    </source>
</evidence>
<dbReference type="Pfam" id="PF09720">
    <property type="entry name" value="Unstab_antitox"/>
    <property type="match status" value="1"/>
</dbReference>
<comment type="caution">
    <text evidence="1">The sequence shown here is derived from an EMBL/GenBank/DDBJ whole genome shotgun (WGS) entry which is preliminary data.</text>
</comment>
<gene>
    <name evidence="1" type="ORF">GCM10023213_05940</name>
</gene>
<protein>
    <recommendedName>
        <fullName evidence="3">Addiction module component</fullName>
    </recommendedName>
</protein>
<evidence type="ECO:0000313" key="1">
    <source>
        <dbReference type="EMBL" id="GAA5134365.1"/>
    </source>
</evidence>
<dbReference type="EMBL" id="BAABIA010000001">
    <property type="protein sequence ID" value="GAA5134365.1"/>
    <property type="molecule type" value="Genomic_DNA"/>
</dbReference>